<evidence type="ECO:0000256" key="9">
    <source>
        <dbReference type="ARBA" id="ARBA00023239"/>
    </source>
</evidence>
<evidence type="ECO:0000256" key="7">
    <source>
        <dbReference type="ARBA" id="ARBA00023002"/>
    </source>
</evidence>
<sequence length="501" mass="52999">MHIVSPLPSKSRPDRMAPLAVLPVFFSLEGKRVIAIGGSEPTTWKVELLAAAGAHVQVLAPIDEWCDELIALAETGASAGTISLVDCHWAPSDLSGAALAVADIEDDAEALAFTEAARDASVPYNVIDRPEYCQFQFGAIVNRSPVVVSISTAGAAPILGQAVRRRIETLLPQTLSAWAQLAQDIRGKVMAALEPGPQRRAFWERLADRAFGDAAPTPMDSDIVAISAAPAAGRVTLVGAGPGDADLLTIKAIRALQSADVILFDDLVSAEVLELARREAKRMLVGKRAARESCRQEDINAMMLSLARQGKHVVRLKSGDPMIFGRAGEEIEMLERHGIAVSVVPGITAALALASRLGVSLTHRDHAQSVRFVTGHSRQGVLPDTLNWQALSDPATTSVYYMSRRTLPAIVAQLQGQGMSMATPAIIAGNVGRADEQIWRGTIGQAVAAVTDFPLSAPTIFAVGDALHRAALGTAAGDDPRGDDEMLGFRPSANALDYQAG</sequence>
<dbReference type="EC" id="4.99.1.4" evidence="17"/>
<evidence type="ECO:0000256" key="11">
    <source>
        <dbReference type="ARBA" id="ARBA00023268"/>
    </source>
</evidence>
<dbReference type="EC" id="2.1.1.107" evidence="17"/>
<dbReference type="NCBIfam" id="TIGR01470">
    <property type="entry name" value="cysG_Nterm"/>
    <property type="match status" value="1"/>
</dbReference>
<evidence type="ECO:0000256" key="1">
    <source>
        <dbReference type="ARBA" id="ARBA00005010"/>
    </source>
</evidence>
<dbReference type="CDD" id="cd11642">
    <property type="entry name" value="SUMT"/>
    <property type="match status" value="1"/>
</dbReference>
<dbReference type="SUPFAM" id="SSF53790">
    <property type="entry name" value="Tetrapyrrole methylase"/>
    <property type="match status" value="1"/>
</dbReference>
<dbReference type="InterPro" id="IPR014777">
    <property type="entry name" value="4pyrrole_Mease_sub1"/>
</dbReference>
<proteinExistence type="inferred from homology"/>
<evidence type="ECO:0000256" key="14">
    <source>
        <dbReference type="RuleBase" id="RU003960"/>
    </source>
</evidence>
<evidence type="ECO:0000313" key="17">
    <source>
        <dbReference type="EMBL" id="UXN70663.1"/>
    </source>
</evidence>
<dbReference type="Gene3D" id="3.40.1010.10">
    <property type="entry name" value="Cobalt-precorrin-4 Transmethylase, Domain 1"/>
    <property type="match status" value="1"/>
</dbReference>
<keyword evidence="8" id="KW-0520">NAD</keyword>
<dbReference type="Proteomes" id="UP001061862">
    <property type="component" value="Chromosome"/>
</dbReference>
<feature type="domain" description="Sirohaem synthase dimerisation" evidence="16">
    <location>
        <begin position="175"/>
        <end position="214"/>
    </location>
</feature>
<dbReference type="InterPro" id="IPR000878">
    <property type="entry name" value="4pyrrol_Mease"/>
</dbReference>
<dbReference type="Gene3D" id="3.40.50.720">
    <property type="entry name" value="NAD(P)-binding Rossmann-like Domain"/>
    <property type="match status" value="1"/>
</dbReference>
<evidence type="ECO:0000256" key="6">
    <source>
        <dbReference type="ARBA" id="ARBA00022691"/>
    </source>
</evidence>
<dbReference type="InterPro" id="IPR003043">
    <property type="entry name" value="Uropor_MeTrfase_CS"/>
</dbReference>
<dbReference type="InterPro" id="IPR037115">
    <property type="entry name" value="Sirohaem_synt_dimer_dom_sf"/>
</dbReference>
<dbReference type="EC" id="1.3.1.76" evidence="17"/>
<evidence type="ECO:0000259" key="15">
    <source>
        <dbReference type="Pfam" id="PF00590"/>
    </source>
</evidence>
<evidence type="ECO:0000259" key="16">
    <source>
        <dbReference type="Pfam" id="PF10414"/>
    </source>
</evidence>
<keyword evidence="10" id="KW-0627">Porphyrin biosynthesis</keyword>
<dbReference type="NCBIfam" id="NF004790">
    <property type="entry name" value="PRK06136.1"/>
    <property type="match status" value="1"/>
</dbReference>
<dbReference type="Gene3D" id="3.30.160.110">
    <property type="entry name" value="Siroheme synthase, domain 2"/>
    <property type="match status" value="1"/>
</dbReference>
<dbReference type="InterPro" id="IPR014776">
    <property type="entry name" value="4pyrrole_Mease_sub2"/>
</dbReference>
<evidence type="ECO:0000256" key="10">
    <source>
        <dbReference type="ARBA" id="ARBA00023244"/>
    </source>
</evidence>
<accession>A0ABY6CKW1</accession>
<dbReference type="PROSITE" id="PS00839">
    <property type="entry name" value="SUMT_1"/>
    <property type="match status" value="1"/>
</dbReference>
<dbReference type="InterPro" id="IPR006366">
    <property type="entry name" value="CobA/CysG_C"/>
</dbReference>
<organism evidence="17 18">
    <name type="scientific">Devosia neptuniae</name>
    <dbReference type="NCBI Taxonomy" id="191302"/>
    <lineage>
        <taxon>Bacteria</taxon>
        <taxon>Pseudomonadati</taxon>
        <taxon>Pseudomonadota</taxon>
        <taxon>Alphaproteobacteria</taxon>
        <taxon>Hyphomicrobiales</taxon>
        <taxon>Devosiaceae</taxon>
        <taxon>Devosia</taxon>
    </lineage>
</organism>
<dbReference type="InterPro" id="IPR036291">
    <property type="entry name" value="NAD(P)-bd_dom_sf"/>
</dbReference>
<dbReference type="Gene3D" id="3.30.950.10">
    <property type="entry name" value="Methyltransferase, Cobalt-precorrin-4 Transmethylase, Domain 2"/>
    <property type="match status" value="1"/>
</dbReference>
<dbReference type="PROSITE" id="PS00840">
    <property type="entry name" value="SUMT_2"/>
    <property type="match status" value="1"/>
</dbReference>
<dbReference type="EMBL" id="CP104965">
    <property type="protein sequence ID" value="UXN70663.1"/>
    <property type="molecule type" value="Genomic_DNA"/>
</dbReference>
<dbReference type="Pfam" id="PF10414">
    <property type="entry name" value="CysG_dimeriser"/>
    <property type="match status" value="1"/>
</dbReference>
<dbReference type="SUPFAM" id="SSF75615">
    <property type="entry name" value="Siroheme synthase middle domains-like"/>
    <property type="match status" value="1"/>
</dbReference>
<dbReference type="PANTHER" id="PTHR45790">
    <property type="entry name" value="SIROHEME SYNTHASE-RELATED"/>
    <property type="match status" value="1"/>
</dbReference>
<protein>
    <submittedName>
        <fullName evidence="17">Siroheme synthase CysG</fullName>
        <ecNumber evidence="17">1.3.1.76</ecNumber>
        <ecNumber evidence="17">2.1.1.107</ecNumber>
        <ecNumber evidence="17">4.99.1.4</ecNumber>
    </submittedName>
</protein>
<evidence type="ECO:0000313" key="18">
    <source>
        <dbReference type="Proteomes" id="UP001061862"/>
    </source>
</evidence>
<dbReference type="GO" id="GO:0032259">
    <property type="term" value="P:methylation"/>
    <property type="evidence" value="ECO:0007669"/>
    <property type="project" value="UniProtKB-KW"/>
</dbReference>
<evidence type="ECO:0000256" key="8">
    <source>
        <dbReference type="ARBA" id="ARBA00023027"/>
    </source>
</evidence>
<gene>
    <name evidence="17" type="primary">cysG</name>
    <name evidence="17" type="ORF">N8A98_05610</name>
</gene>
<dbReference type="GO" id="GO:0051266">
    <property type="term" value="F:sirohydrochlorin ferrochelatase activity"/>
    <property type="evidence" value="ECO:0007669"/>
    <property type="project" value="UniProtKB-EC"/>
</dbReference>
<dbReference type="Pfam" id="PF13241">
    <property type="entry name" value="NAD_binding_7"/>
    <property type="match status" value="1"/>
</dbReference>
<dbReference type="RefSeq" id="WP_262169820.1">
    <property type="nucleotide sequence ID" value="NZ_CP104965.1"/>
</dbReference>
<comment type="similarity">
    <text evidence="2 14">Belongs to the precorrin methyltransferase family.</text>
</comment>
<dbReference type="NCBIfam" id="NF007922">
    <property type="entry name" value="PRK10637.1"/>
    <property type="match status" value="1"/>
</dbReference>
<evidence type="ECO:0000256" key="5">
    <source>
        <dbReference type="ARBA" id="ARBA00022679"/>
    </source>
</evidence>
<evidence type="ECO:0000256" key="13">
    <source>
        <dbReference type="ARBA" id="ARBA00047561"/>
    </source>
</evidence>
<dbReference type="InterPro" id="IPR006367">
    <property type="entry name" value="Sirohaem_synthase_N"/>
</dbReference>
<keyword evidence="5 14" id="KW-0808">Transferase</keyword>
<keyword evidence="3" id="KW-0169">Cobalamin biosynthesis</keyword>
<comment type="catalytic activity">
    <reaction evidence="13">
        <text>precorrin-2 + NAD(+) = sirohydrochlorin + NADH + 2 H(+)</text>
        <dbReference type="Rhea" id="RHEA:15613"/>
        <dbReference type="ChEBI" id="CHEBI:15378"/>
        <dbReference type="ChEBI" id="CHEBI:57540"/>
        <dbReference type="ChEBI" id="CHEBI:57945"/>
        <dbReference type="ChEBI" id="CHEBI:58351"/>
        <dbReference type="ChEBI" id="CHEBI:58827"/>
        <dbReference type="EC" id="1.3.1.76"/>
    </reaction>
</comment>
<dbReference type="InterPro" id="IPR019478">
    <property type="entry name" value="Sirohaem_synthase_dimer_dom"/>
</dbReference>
<dbReference type="InterPro" id="IPR035996">
    <property type="entry name" value="4pyrrol_Methylase_sf"/>
</dbReference>
<dbReference type="SUPFAM" id="SSF51735">
    <property type="entry name" value="NAD(P)-binding Rossmann-fold domains"/>
    <property type="match status" value="1"/>
</dbReference>
<keyword evidence="18" id="KW-1185">Reference proteome</keyword>
<dbReference type="InterPro" id="IPR012409">
    <property type="entry name" value="Sirohaem_synth"/>
</dbReference>
<evidence type="ECO:0000256" key="2">
    <source>
        <dbReference type="ARBA" id="ARBA00005879"/>
    </source>
</evidence>
<evidence type="ECO:0000256" key="4">
    <source>
        <dbReference type="ARBA" id="ARBA00022603"/>
    </source>
</evidence>
<keyword evidence="4 14" id="KW-0489">Methyltransferase</keyword>
<keyword evidence="11" id="KW-0511">Multifunctional enzyme</keyword>
<dbReference type="NCBIfam" id="TIGR01469">
    <property type="entry name" value="cobA_cysG_Cterm"/>
    <property type="match status" value="1"/>
</dbReference>
<evidence type="ECO:0000256" key="12">
    <source>
        <dbReference type="ARBA" id="ARBA00025705"/>
    </source>
</evidence>
<dbReference type="PIRSF" id="PIRSF036426">
    <property type="entry name" value="Sirohaem_synth"/>
    <property type="match status" value="1"/>
</dbReference>
<evidence type="ECO:0000256" key="3">
    <source>
        <dbReference type="ARBA" id="ARBA00022573"/>
    </source>
</evidence>
<dbReference type="PANTHER" id="PTHR45790:SF3">
    <property type="entry name" value="S-ADENOSYL-L-METHIONINE-DEPENDENT UROPORPHYRINOGEN III METHYLTRANSFERASE, CHLOROPLASTIC"/>
    <property type="match status" value="1"/>
</dbReference>
<dbReference type="Pfam" id="PF00590">
    <property type="entry name" value="TP_methylase"/>
    <property type="match status" value="1"/>
</dbReference>
<keyword evidence="7 17" id="KW-0560">Oxidoreductase</keyword>
<keyword evidence="6" id="KW-0949">S-adenosyl-L-methionine</keyword>
<comment type="pathway">
    <text evidence="1">Porphyrin-containing compound metabolism; siroheme biosynthesis; sirohydrochlorin from precorrin-2: step 1/1.</text>
</comment>
<dbReference type="GO" id="GO:0004851">
    <property type="term" value="F:uroporphyrin-III C-methyltransferase activity"/>
    <property type="evidence" value="ECO:0007669"/>
    <property type="project" value="UniProtKB-EC"/>
</dbReference>
<feature type="domain" description="Tetrapyrrole methylase" evidence="15">
    <location>
        <begin position="234"/>
        <end position="446"/>
    </location>
</feature>
<dbReference type="GO" id="GO:0043115">
    <property type="term" value="F:precorrin-2 dehydrogenase activity"/>
    <property type="evidence" value="ECO:0007669"/>
    <property type="project" value="UniProtKB-EC"/>
</dbReference>
<dbReference type="InterPro" id="IPR050161">
    <property type="entry name" value="Siro_Cobalamin_biosynth"/>
</dbReference>
<name>A0ABY6CKW1_9HYPH</name>
<keyword evidence="9 17" id="KW-0456">Lyase</keyword>
<dbReference type="Gene3D" id="1.10.8.210">
    <property type="entry name" value="Sirohaem synthase, dimerisation domain"/>
    <property type="match status" value="1"/>
</dbReference>
<reference evidence="17 18" key="1">
    <citation type="submission" date="2022-09" db="EMBL/GenBank/DDBJ databases">
        <title>Interaction between co-microsymbionts with complementary sets of symbiotic genes in legume-rhizobium systems.</title>
        <authorList>
            <person name="Safronova V."/>
            <person name="Sazanova A."/>
            <person name="Afonin A."/>
            <person name="Chirak E."/>
        </authorList>
    </citation>
    <scope>NUCLEOTIDE SEQUENCE [LARGE SCALE GENOMIC DNA]</scope>
    <source>
        <strain evidence="17 18">A18/4-1</strain>
    </source>
</reference>
<comment type="pathway">
    <text evidence="12">Porphyrin-containing compound metabolism; siroheme biosynthesis; precorrin-2 from uroporphyrinogen III: step 1/1.</text>
</comment>